<evidence type="ECO:0000313" key="3">
    <source>
        <dbReference type="Proteomes" id="UP001320420"/>
    </source>
</evidence>
<feature type="region of interest" description="Disordered" evidence="1">
    <location>
        <begin position="273"/>
        <end position="311"/>
    </location>
</feature>
<dbReference type="Proteomes" id="UP001320420">
    <property type="component" value="Unassembled WGS sequence"/>
</dbReference>
<feature type="compositionally biased region" description="Basic and acidic residues" evidence="1">
    <location>
        <begin position="300"/>
        <end position="311"/>
    </location>
</feature>
<dbReference type="EMBL" id="JAKJXP020000032">
    <property type="protein sequence ID" value="KAK7753006.1"/>
    <property type="molecule type" value="Genomic_DNA"/>
</dbReference>
<gene>
    <name evidence="2" type="ORF">SLS62_004955</name>
</gene>
<dbReference type="Pfam" id="PF26163">
    <property type="entry name" value="mS26"/>
    <property type="match status" value="1"/>
</dbReference>
<protein>
    <submittedName>
        <fullName evidence="2">Uncharacterized protein</fullName>
    </submittedName>
</protein>
<dbReference type="CDD" id="cd23703">
    <property type="entry name" value="mS26_PET12"/>
    <property type="match status" value="1"/>
</dbReference>
<accession>A0AAN9YQ10</accession>
<dbReference type="AlphaFoldDB" id="A0AAN9YQ10"/>
<comment type="caution">
    <text evidence="2">The sequence shown here is derived from an EMBL/GenBank/DDBJ whole genome shotgun (WGS) entry which is preliminary data.</text>
</comment>
<evidence type="ECO:0000256" key="1">
    <source>
        <dbReference type="SAM" id="MobiDB-lite"/>
    </source>
</evidence>
<reference evidence="2 3" key="1">
    <citation type="submission" date="2024-02" db="EMBL/GenBank/DDBJ databases">
        <title>De novo assembly and annotation of 12 fungi associated with fruit tree decline syndrome in Ontario, Canada.</title>
        <authorList>
            <person name="Sulman M."/>
            <person name="Ellouze W."/>
            <person name="Ilyukhin E."/>
        </authorList>
    </citation>
    <scope>NUCLEOTIDE SEQUENCE [LARGE SCALE GENOMIC DNA]</scope>
    <source>
        <strain evidence="2 3">M11/M66-122</strain>
    </source>
</reference>
<dbReference type="InterPro" id="IPR058940">
    <property type="entry name" value="mS26_fungi"/>
</dbReference>
<organism evidence="2 3">
    <name type="scientific">Diatrype stigma</name>
    <dbReference type="NCBI Taxonomy" id="117547"/>
    <lineage>
        <taxon>Eukaryota</taxon>
        <taxon>Fungi</taxon>
        <taxon>Dikarya</taxon>
        <taxon>Ascomycota</taxon>
        <taxon>Pezizomycotina</taxon>
        <taxon>Sordariomycetes</taxon>
        <taxon>Xylariomycetidae</taxon>
        <taxon>Xylariales</taxon>
        <taxon>Diatrypaceae</taxon>
        <taxon>Diatrype</taxon>
    </lineage>
</organism>
<keyword evidence="3" id="KW-1185">Reference proteome</keyword>
<evidence type="ECO:0000313" key="2">
    <source>
        <dbReference type="EMBL" id="KAK7753006.1"/>
    </source>
</evidence>
<proteinExistence type="predicted"/>
<name>A0AAN9YQ10_9PEZI</name>
<feature type="region of interest" description="Disordered" evidence="1">
    <location>
        <begin position="78"/>
        <end position="98"/>
    </location>
</feature>
<sequence>MARPASSSKKSKSSHISSKPAPRLSIPPESPLFINVPNPPQDQSIEARRELKPVKGHLPLPRTVFRKRDAHIKSTAAFVAQTAPAPTSAGSQRPAGSDIQAWKRRMAAGRRENLGAGLRDLWQRKQQLDARRAADRRAKLAANRAAALAPERDDDVLTRGTVNAKTLATTVMPDPFAVERSLAARERTAALAAERAERRRDALQELYISARLGPFVIDEAGLSAAVEREFSVESRKFHGRGALGQDVVNIWDLEGSPSTVADMLREVSGRNNHVVQDHSSQKHKTEKRQKQVAEELTGGKLDRLMDEKTDH</sequence>
<feature type="region of interest" description="Disordered" evidence="1">
    <location>
        <begin position="1"/>
        <end position="44"/>
    </location>
</feature>